<dbReference type="PIRSF" id="PIRSF000103">
    <property type="entry name" value="HIBADH"/>
    <property type="match status" value="1"/>
</dbReference>
<evidence type="ECO:0000256" key="3">
    <source>
        <dbReference type="ARBA" id="ARBA00023027"/>
    </source>
</evidence>
<proteinExistence type="inferred from homology"/>
<organism evidence="7">
    <name type="scientific">Planktothricoides raciborskii GIHE-MW2</name>
    <dbReference type="NCBI Taxonomy" id="2792601"/>
    <lineage>
        <taxon>Bacteria</taxon>
        <taxon>Bacillati</taxon>
        <taxon>Cyanobacteriota</taxon>
        <taxon>Cyanophyceae</taxon>
        <taxon>Oscillatoriophycideae</taxon>
        <taxon>Oscillatoriales</taxon>
        <taxon>Oscillatoriaceae</taxon>
        <taxon>Planktothricoides</taxon>
    </lineage>
</organism>
<dbReference type="RefSeq" id="WP_054466889.1">
    <property type="nucleotide sequence ID" value="NZ_CP159837.1"/>
</dbReference>
<dbReference type="AlphaFoldDB" id="A0AAU8J7R0"/>
<dbReference type="PANTHER" id="PTHR43580">
    <property type="entry name" value="OXIDOREDUCTASE GLYR1-RELATED"/>
    <property type="match status" value="1"/>
</dbReference>
<dbReference type="GO" id="GO:0051287">
    <property type="term" value="F:NAD binding"/>
    <property type="evidence" value="ECO:0007669"/>
    <property type="project" value="InterPro"/>
</dbReference>
<feature type="active site" evidence="4">
    <location>
        <position position="168"/>
    </location>
</feature>
<dbReference type="InterPro" id="IPR006115">
    <property type="entry name" value="6PGDH_NADP-bd"/>
</dbReference>
<dbReference type="InterPro" id="IPR015815">
    <property type="entry name" value="HIBADH-related"/>
</dbReference>
<dbReference type="InterPro" id="IPR008927">
    <property type="entry name" value="6-PGluconate_DH-like_C_sf"/>
</dbReference>
<evidence type="ECO:0000256" key="2">
    <source>
        <dbReference type="ARBA" id="ARBA00023002"/>
    </source>
</evidence>
<dbReference type="SUPFAM" id="SSF48179">
    <property type="entry name" value="6-phosphogluconate dehydrogenase C-terminal domain-like"/>
    <property type="match status" value="1"/>
</dbReference>
<evidence type="ECO:0000259" key="6">
    <source>
        <dbReference type="Pfam" id="PF14833"/>
    </source>
</evidence>
<evidence type="ECO:0000259" key="5">
    <source>
        <dbReference type="Pfam" id="PF03446"/>
    </source>
</evidence>
<feature type="domain" description="6-phosphogluconate dehydrogenase NADP-binding" evidence="5">
    <location>
        <begin position="2"/>
        <end position="152"/>
    </location>
</feature>
<sequence>MNIGFIGTGLMGLPMANKLLEADLSVMVYNRTAEKVQPLAEKGAKIAASPQEVLNYCDCIFLMLTDANAIREMLFSESTRSQLSGRIIISMSTIAPSESQAIASEVTHLGGEYMEAPVLGSIPEAKTGQLIVMVGSTEAQFQKWLMLLKNFSPEPKLIGPVGAAMTLKLALNQLIANLTTGFALSLGLIQKQGVNIEVFMEILRESALYAPTFDKKLQRMIDRNFANPNFPTKHLLKDTNLILKEAQALGLNVSSLAGVKEILEIAMTENLGEEDYSALFNVVNRMK</sequence>
<evidence type="ECO:0000256" key="4">
    <source>
        <dbReference type="PIRSR" id="PIRSR000103-1"/>
    </source>
</evidence>
<dbReference type="SUPFAM" id="SSF51735">
    <property type="entry name" value="NAD(P)-binding Rossmann-fold domains"/>
    <property type="match status" value="1"/>
</dbReference>
<protein>
    <submittedName>
        <fullName evidence="7">NAD(P)-dependent oxidoreductase</fullName>
        <ecNumber evidence="7">1.1.-.-</ecNumber>
    </submittedName>
</protein>
<keyword evidence="3" id="KW-0520">NAD</keyword>
<reference evidence="7" key="1">
    <citation type="submission" date="2024-07" db="EMBL/GenBank/DDBJ databases">
        <authorList>
            <person name="Kim Y.J."/>
            <person name="Jeong J.Y."/>
        </authorList>
    </citation>
    <scope>NUCLEOTIDE SEQUENCE</scope>
    <source>
        <strain evidence="7">GIHE-MW2</strain>
    </source>
</reference>
<evidence type="ECO:0000256" key="1">
    <source>
        <dbReference type="ARBA" id="ARBA00009080"/>
    </source>
</evidence>
<comment type="similarity">
    <text evidence="1">Belongs to the HIBADH-related family.</text>
</comment>
<dbReference type="Gene3D" id="3.40.50.720">
    <property type="entry name" value="NAD(P)-binding Rossmann-like Domain"/>
    <property type="match status" value="1"/>
</dbReference>
<dbReference type="EMBL" id="CP159837">
    <property type="protein sequence ID" value="XCM34765.1"/>
    <property type="molecule type" value="Genomic_DNA"/>
</dbReference>
<dbReference type="GO" id="GO:0050661">
    <property type="term" value="F:NADP binding"/>
    <property type="evidence" value="ECO:0007669"/>
    <property type="project" value="InterPro"/>
</dbReference>
<dbReference type="InterPro" id="IPR029154">
    <property type="entry name" value="HIBADH-like_NADP-bd"/>
</dbReference>
<dbReference type="InterPro" id="IPR036291">
    <property type="entry name" value="NAD(P)-bd_dom_sf"/>
</dbReference>
<dbReference type="Gene3D" id="1.10.1040.10">
    <property type="entry name" value="N-(1-d-carboxylethyl)-l-norvaline Dehydrogenase, domain 2"/>
    <property type="match status" value="1"/>
</dbReference>
<gene>
    <name evidence="7" type="ORF">ABWT76_003397</name>
</gene>
<evidence type="ECO:0000313" key="7">
    <source>
        <dbReference type="EMBL" id="XCM34765.1"/>
    </source>
</evidence>
<dbReference type="InterPro" id="IPR051265">
    <property type="entry name" value="HIBADH-related_NP60_sf"/>
</dbReference>
<accession>A0AAU8J7R0</accession>
<dbReference type="InterPro" id="IPR013328">
    <property type="entry name" value="6PGD_dom2"/>
</dbReference>
<dbReference type="GO" id="GO:0016491">
    <property type="term" value="F:oxidoreductase activity"/>
    <property type="evidence" value="ECO:0007669"/>
    <property type="project" value="UniProtKB-KW"/>
</dbReference>
<dbReference type="Pfam" id="PF03446">
    <property type="entry name" value="NAD_binding_2"/>
    <property type="match status" value="1"/>
</dbReference>
<dbReference type="PANTHER" id="PTHR43580:SF9">
    <property type="entry name" value="GLYOXYLATE_SUCCINIC SEMIALDEHYDE REDUCTASE 1"/>
    <property type="match status" value="1"/>
</dbReference>
<feature type="domain" description="3-hydroxyisobutyrate dehydrogenase-like NAD-binding" evidence="6">
    <location>
        <begin position="162"/>
        <end position="282"/>
    </location>
</feature>
<name>A0AAU8J7R0_9CYAN</name>
<dbReference type="Pfam" id="PF14833">
    <property type="entry name" value="NAD_binding_11"/>
    <property type="match status" value="1"/>
</dbReference>
<keyword evidence="2 7" id="KW-0560">Oxidoreductase</keyword>
<dbReference type="EC" id="1.1.-.-" evidence="7"/>